<dbReference type="GeneID" id="75911783"/>
<keyword evidence="3" id="KW-1185">Reference proteome</keyword>
<reference evidence="2" key="2">
    <citation type="journal article" date="2022" name="Proc. Natl. Acad. Sci. U.S.A.">
        <title>Diploid-dominant life cycles characterize the early evolution of Fungi.</title>
        <authorList>
            <person name="Amses K.R."/>
            <person name="Simmons D.R."/>
            <person name="Longcore J.E."/>
            <person name="Mondo S.J."/>
            <person name="Seto K."/>
            <person name="Jeronimo G.H."/>
            <person name="Bonds A.E."/>
            <person name="Quandt C.A."/>
            <person name="Davis W.J."/>
            <person name="Chang Y."/>
            <person name="Federici B.A."/>
            <person name="Kuo A."/>
            <person name="LaButti K."/>
            <person name="Pangilinan J."/>
            <person name="Andreopoulos W."/>
            <person name="Tritt A."/>
            <person name="Riley R."/>
            <person name="Hundley H."/>
            <person name="Johnson J."/>
            <person name="Lipzen A."/>
            <person name="Barry K."/>
            <person name="Lang B.F."/>
            <person name="Cuomo C.A."/>
            <person name="Buchler N.E."/>
            <person name="Grigoriev I.V."/>
            <person name="Spatafora J.W."/>
            <person name="Stajich J.E."/>
            <person name="James T.Y."/>
        </authorList>
    </citation>
    <scope>NUCLEOTIDE SEQUENCE</scope>
    <source>
        <strain evidence="2">AG</strain>
    </source>
</reference>
<comment type="caution">
    <text evidence="2">The sequence shown here is derived from an EMBL/GenBank/DDBJ whole genome shotgun (WGS) entry which is preliminary data.</text>
</comment>
<name>A0AAD5HI75_UMBRA</name>
<sequence>MAERSGSRLCCLRCTLLALVSYRNSSSAESGGSHIETFLFCYIALPLPLQAFRRLSQVILHLMKCMKDFVKEMNWMKKSAS</sequence>
<evidence type="ECO:0000313" key="2">
    <source>
        <dbReference type="EMBL" id="KAI8582978.1"/>
    </source>
</evidence>
<reference evidence="2" key="1">
    <citation type="submission" date="2021-06" db="EMBL/GenBank/DDBJ databases">
        <authorList>
            <consortium name="DOE Joint Genome Institute"/>
            <person name="Mondo S.J."/>
            <person name="Amses K.R."/>
            <person name="Simmons D.R."/>
            <person name="Longcore J.E."/>
            <person name="Seto K."/>
            <person name="Alves G.H."/>
            <person name="Bonds A.E."/>
            <person name="Quandt C.A."/>
            <person name="Davis W.J."/>
            <person name="Chang Y."/>
            <person name="Letcher P.M."/>
            <person name="Powell M.J."/>
            <person name="Kuo A."/>
            <person name="Labutti K."/>
            <person name="Pangilinan J."/>
            <person name="Andreopoulos W."/>
            <person name="Tritt A."/>
            <person name="Riley R."/>
            <person name="Hundley H."/>
            <person name="Johnson J."/>
            <person name="Lipzen A."/>
            <person name="Barry K."/>
            <person name="Berbee M.L."/>
            <person name="Buchler N.E."/>
            <person name="Grigoriev I.V."/>
            <person name="Spatafora J.W."/>
            <person name="Stajich J.E."/>
            <person name="James T.Y."/>
        </authorList>
    </citation>
    <scope>NUCLEOTIDE SEQUENCE</scope>
    <source>
        <strain evidence="2">AG</strain>
    </source>
</reference>
<dbReference type="Proteomes" id="UP001206595">
    <property type="component" value="Unassembled WGS sequence"/>
</dbReference>
<evidence type="ECO:0000256" key="1">
    <source>
        <dbReference type="SAM" id="SignalP"/>
    </source>
</evidence>
<keyword evidence="1" id="KW-0732">Signal</keyword>
<evidence type="ECO:0000313" key="3">
    <source>
        <dbReference type="Proteomes" id="UP001206595"/>
    </source>
</evidence>
<feature type="signal peptide" evidence="1">
    <location>
        <begin position="1"/>
        <end position="28"/>
    </location>
</feature>
<proteinExistence type="predicted"/>
<dbReference type="AlphaFoldDB" id="A0AAD5HI75"/>
<gene>
    <name evidence="2" type="ORF">K450DRAFT_225725</name>
</gene>
<protein>
    <recommendedName>
        <fullName evidence="4">Secreted protein</fullName>
    </recommendedName>
</protein>
<accession>A0AAD5HI75</accession>
<evidence type="ECO:0008006" key="4">
    <source>
        <dbReference type="Google" id="ProtNLM"/>
    </source>
</evidence>
<dbReference type="RefSeq" id="XP_051447982.1">
    <property type="nucleotide sequence ID" value="XM_051586435.1"/>
</dbReference>
<organism evidence="2 3">
    <name type="scientific">Umbelopsis ramanniana AG</name>
    <dbReference type="NCBI Taxonomy" id="1314678"/>
    <lineage>
        <taxon>Eukaryota</taxon>
        <taxon>Fungi</taxon>
        <taxon>Fungi incertae sedis</taxon>
        <taxon>Mucoromycota</taxon>
        <taxon>Mucoromycotina</taxon>
        <taxon>Umbelopsidomycetes</taxon>
        <taxon>Umbelopsidales</taxon>
        <taxon>Umbelopsidaceae</taxon>
        <taxon>Umbelopsis</taxon>
    </lineage>
</organism>
<feature type="chain" id="PRO_5041960452" description="Secreted protein" evidence="1">
    <location>
        <begin position="29"/>
        <end position="81"/>
    </location>
</feature>
<dbReference type="EMBL" id="MU620898">
    <property type="protein sequence ID" value="KAI8582978.1"/>
    <property type="molecule type" value="Genomic_DNA"/>
</dbReference>